<reference evidence="1" key="1">
    <citation type="journal article" date="2023" name="Mol. Phylogenet. Evol.">
        <title>Genome-scale phylogeny and comparative genomics of the fungal order Sordariales.</title>
        <authorList>
            <person name="Hensen N."/>
            <person name="Bonometti L."/>
            <person name="Westerberg I."/>
            <person name="Brannstrom I.O."/>
            <person name="Guillou S."/>
            <person name="Cros-Aarteil S."/>
            <person name="Calhoun S."/>
            <person name="Haridas S."/>
            <person name="Kuo A."/>
            <person name="Mondo S."/>
            <person name="Pangilinan J."/>
            <person name="Riley R."/>
            <person name="LaButti K."/>
            <person name="Andreopoulos B."/>
            <person name="Lipzen A."/>
            <person name="Chen C."/>
            <person name="Yan M."/>
            <person name="Daum C."/>
            <person name="Ng V."/>
            <person name="Clum A."/>
            <person name="Steindorff A."/>
            <person name="Ohm R.A."/>
            <person name="Martin F."/>
            <person name="Silar P."/>
            <person name="Natvig D.O."/>
            <person name="Lalanne C."/>
            <person name="Gautier V."/>
            <person name="Ament-Velasquez S.L."/>
            <person name="Kruys A."/>
            <person name="Hutchinson M.I."/>
            <person name="Powell A.J."/>
            <person name="Barry K."/>
            <person name="Miller A.N."/>
            <person name="Grigoriev I.V."/>
            <person name="Debuchy R."/>
            <person name="Gladieux P."/>
            <person name="Hiltunen Thoren M."/>
            <person name="Johannesson H."/>
        </authorList>
    </citation>
    <scope>NUCLEOTIDE SEQUENCE</scope>
    <source>
        <strain evidence="1">CBS 955.72</strain>
    </source>
</reference>
<dbReference type="EMBL" id="JAUIQD010000006">
    <property type="protein sequence ID" value="KAK3346733.1"/>
    <property type="molecule type" value="Genomic_DNA"/>
</dbReference>
<gene>
    <name evidence="1" type="ORF">B0T25DRAFT_286684</name>
</gene>
<dbReference type="AlphaFoldDB" id="A0AAJ0HBV5"/>
<keyword evidence="2" id="KW-1185">Reference proteome</keyword>
<name>A0AAJ0HBV5_9PEZI</name>
<evidence type="ECO:0000313" key="2">
    <source>
        <dbReference type="Proteomes" id="UP001275084"/>
    </source>
</evidence>
<accession>A0AAJ0HBV5</accession>
<reference evidence="1" key="2">
    <citation type="submission" date="2023-06" db="EMBL/GenBank/DDBJ databases">
        <authorList>
            <consortium name="Lawrence Berkeley National Laboratory"/>
            <person name="Haridas S."/>
            <person name="Hensen N."/>
            <person name="Bonometti L."/>
            <person name="Westerberg I."/>
            <person name="Brannstrom I.O."/>
            <person name="Guillou S."/>
            <person name="Cros-Aarteil S."/>
            <person name="Calhoun S."/>
            <person name="Kuo A."/>
            <person name="Mondo S."/>
            <person name="Pangilinan J."/>
            <person name="Riley R."/>
            <person name="Labutti K."/>
            <person name="Andreopoulos B."/>
            <person name="Lipzen A."/>
            <person name="Chen C."/>
            <person name="Yanf M."/>
            <person name="Daum C."/>
            <person name="Ng V."/>
            <person name="Clum A."/>
            <person name="Steindorff A."/>
            <person name="Ohm R."/>
            <person name="Martin F."/>
            <person name="Silar P."/>
            <person name="Natvig D."/>
            <person name="Lalanne C."/>
            <person name="Gautier V."/>
            <person name="Ament-Velasquez S.L."/>
            <person name="Kruys A."/>
            <person name="Hutchinson M.I."/>
            <person name="Powell A.J."/>
            <person name="Barry K."/>
            <person name="Miller A.N."/>
            <person name="Grigoriev I.V."/>
            <person name="Debuchy R."/>
            <person name="Gladieux P."/>
            <person name="Thoren M.H."/>
            <person name="Johannesson H."/>
        </authorList>
    </citation>
    <scope>NUCLEOTIDE SEQUENCE</scope>
    <source>
        <strain evidence="1">CBS 955.72</strain>
    </source>
</reference>
<dbReference type="Proteomes" id="UP001275084">
    <property type="component" value="Unassembled WGS sequence"/>
</dbReference>
<evidence type="ECO:0000313" key="1">
    <source>
        <dbReference type="EMBL" id="KAK3346733.1"/>
    </source>
</evidence>
<comment type="caution">
    <text evidence="1">The sequence shown here is derived from an EMBL/GenBank/DDBJ whole genome shotgun (WGS) entry which is preliminary data.</text>
</comment>
<sequence>MRRNSIKLASSERAWHDGCCMCVLAVVMIGRGNSSPTEPSHDVVFAHWCVAKGGRRSRDSVGQGRRVRKALVSSPCVSIIAQVQVHSRCIFVRARFAFPPSSHKRCRFPRPWQLLGVPPPFFFLLPSALWPNKLILRLMTQRNAGDGSGPGGGGRLGIPAISSGIMQRAEAATGVSWFICG</sequence>
<organism evidence="1 2">
    <name type="scientific">Lasiosphaeria hispida</name>
    <dbReference type="NCBI Taxonomy" id="260671"/>
    <lineage>
        <taxon>Eukaryota</taxon>
        <taxon>Fungi</taxon>
        <taxon>Dikarya</taxon>
        <taxon>Ascomycota</taxon>
        <taxon>Pezizomycotina</taxon>
        <taxon>Sordariomycetes</taxon>
        <taxon>Sordariomycetidae</taxon>
        <taxon>Sordariales</taxon>
        <taxon>Lasiosphaeriaceae</taxon>
        <taxon>Lasiosphaeria</taxon>
    </lineage>
</organism>
<proteinExistence type="predicted"/>
<protein>
    <submittedName>
        <fullName evidence="1">Uncharacterized protein</fullName>
    </submittedName>
</protein>